<dbReference type="AlphaFoldDB" id="A0A5S6QLB4"/>
<feature type="compositionally biased region" description="Basic residues" evidence="1">
    <location>
        <begin position="277"/>
        <end position="288"/>
    </location>
</feature>
<organism evidence="2 3">
    <name type="scientific">Trichuris muris</name>
    <name type="common">Mouse whipworm</name>
    <dbReference type="NCBI Taxonomy" id="70415"/>
    <lineage>
        <taxon>Eukaryota</taxon>
        <taxon>Metazoa</taxon>
        <taxon>Ecdysozoa</taxon>
        <taxon>Nematoda</taxon>
        <taxon>Enoplea</taxon>
        <taxon>Dorylaimia</taxon>
        <taxon>Trichinellida</taxon>
        <taxon>Trichuridae</taxon>
        <taxon>Trichuris</taxon>
    </lineage>
</organism>
<sequence length="396" mass="44531">MPVRRPLRRNADSACECPMRNRFDDSYLRYRHNLTQITRRYARFASEDAGPNSVIIDMTSMSADSRSPDFPSLEDFGSDKSKLSFPDFSWTSASGKESTSKGRFPCSEPTDICISRCNSTKLAFSMVEKTFSYPVQRMAAFDETMQEVVLPEKETKMELLEVRCSPEEQFGTKVKDHAGAEDAKIGERLQSKATAGGRSASASVPMKACAKNVRKIKCVKTKQKPEVTGFPETDHVSQLVAEQKTAVKGAESPTPADSASKKSERQSNDEVIEKKSSRTKKASKKTKPKVNDEDAAARLPMVDTQMCNAVVKSKSARRKSVLKLRFEKFPQIVTHVVEVPVPQDSMLCEPRQKAASSQPSKEEDEARLSYLFDHMRLTDERIRLWFDLHGDKYRNS</sequence>
<protein>
    <submittedName>
        <fullName evidence="3">Uncharacterized protein</fullName>
    </submittedName>
</protein>
<evidence type="ECO:0000313" key="2">
    <source>
        <dbReference type="Proteomes" id="UP000046395"/>
    </source>
</evidence>
<accession>A0A5S6QLB4</accession>
<evidence type="ECO:0000313" key="3">
    <source>
        <dbReference type="WBParaSite" id="TMUE_2000008000.1"/>
    </source>
</evidence>
<reference evidence="3" key="1">
    <citation type="submission" date="2019-12" db="UniProtKB">
        <authorList>
            <consortium name="WormBaseParasite"/>
        </authorList>
    </citation>
    <scope>IDENTIFICATION</scope>
</reference>
<feature type="compositionally biased region" description="Basic and acidic residues" evidence="1">
    <location>
        <begin position="259"/>
        <end position="276"/>
    </location>
</feature>
<dbReference type="Proteomes" id="UP000046395">
    <property type="component" value="Unassembled WGS sequence"/>
</dbReference>
<dbReference type="WBParaSite" id="TMUE_2000008000.1">
    <property type="protein sequence ID" value="TMUE_2000008000.1"/>
    <property type="gene ID" value="WBGene00300119"/>
</dbReference>
<feature type="region of interest" description="Disordered" evidence="1">
    <location>
        <begin position="243"/>
        <end position="297"/>
    </location>
</feature>
<name>A0A5S6QLB4_TRIMR</name>
<proteinExistence type="predicted"/>
<keyword evidence="2" id="KW-1185">Reference proteome</keyword>
<evidence type="ECO:0000256" key="1">
    <source>
        <dbReference type="SAM" id="MobiDB-lite"/>
    </source>
</evidence>